<dbReference type="GO" id="GO:0016407">
    <property type="term" value="F:acetyltransferase activity"/>
    <property type="evidence" value="ECO:0007669"/>
    <property type="project" value="InterPro"/>
</dbReference>
<sequence length="184" mass="20066">MRAFDLMTSGKEYFINDDELREIRYVTRDRVDAFNALSARNVMEKNRLITDIFAQVGENVHIEKGLRVDYGCNTYFGSNVFINFNFVILDCARVTIGDNVFIGPDVQLYTAQHPLAIDSRNAHIGSAQPVTIGSNVWIGGGCIILPGVTIGDGVTVGAGSVITRSIEANVVACGNPCRVHKVLS</sequence>
<dbReference type="Pfam" id="PF00132">
    <property type="entry name" value="Hexapep"/>
    <property type="match status" value="1"/>
</dbReference>
<organism evidence="8 9">
    <name type="scientific">Hafnia paralvei</name>
    <dbReference type="NCBI Taxonomy" id="546367"/>
    <lineage>
        <taxon>Bacteria</taxon>
        <taxon>Pseudomonadati</taxon>
        <taxon>Pseudomonadota</taxon>
        <taxon>Gammaproteobacteria</taxon>
        <taxon>Enterobacterales</taxon>
        <taxon>Hafniaceae</taxon>
        <taxon>Hafnia</taxon>
    </lineage>
</organism>
<dbReference type="EMBL" id="NQMS01000002">
    <property type="protein sequence ID" value="PAV97154.1"/>
    <property type="molecule type" value="Genomic_DNA"/>
</dbReference>
<evidence type="ECO:0000259" key="7">
    <source>
        <dbReference type="SMART" id="SM01266"/>
    </source>
</evidence>
<evidence type="ECO:0000256" key="2">
    <source>
        <dbReference type="ARBA" id="ARBA00022458"/>
    </source>
</evidence>
<dbReference type="Pfam" id="PF12464">
    <property type="entry name" value="Mac"/>
    <property type="match status" value="1"/>
</dbReference>
<dbReference type="SUPFAM" id="SSF51161">
    <property type="entry name" value="Trimeric LpxA-like enzymes"/>
    <property type="match status" value="1"/>
</dbReference>
<evidence type="ECO:0000256" key="1">
    <source>
        <dbReference type="ARBA" id="ARBA00007274"/>
    </source>
</evidence>
<evidence type="ECO:0000256" key="4">
    <source>
        <dbReference type="ARBA" id="ARBA00023315"/>
    </source>
</evidence>
<accession>A0A2A2ME92</accession>
<dbReference type="AlphaFoldDB" id="A0A2A2ME92"/>
<dbReference type="CDD" id="cd03357">
    <property type="entry name" value="LbH_MAT_GAT"/>
    <property type="match status" value="1"/>
</dbReference>
<evidence type="ECO:0000313" key="9">
    <source>
        <dbReference type="Proteomes" id="UP000218796"/>
    </source>
</evidence>
<comment type="function">
    <text evidence="5">Acetyltransferase implicated in the O-acetylation of Nod factors.</text>
</comment>
<dbReference type="Proteomes" id="UP000218796">
    <property type="component" value="Unassembled WGS sequence"/>
</dbReference>
<dbReference type="InterPro" id="IPR001451">
    <property type="entry name" value="Hexapep"/>
</dbReference>
<evidence type="ECO:0000313" key="8">
    <source>
        <dbReference type="EMBL" id="PAV97154.1"/>
    </source>
</evidence>
<proteinExistence type="inferred from homology"/>
<dbReference type="InterPro" id="IPR024688">
    <property type="entry name" value="Mac_dom"/>
</dbReference>
<dbReference type="FunFam" id="2.160.10.10:FF:000025">
    <property type="entry name" value="Hexapeptide-repeat containing-acetyltransferase"/>
    <property type="match status" value="1"/>
</dbReference>
<dbReference type="InterPro" id="IPR051159">
    <property type="entry name" value="Hexapeptide_acetyltransf"/>
</dbReference>
<feature type="domain" description="Maltose/galactoside acetyltransferase" evidence="7">
    <location>
        <begin position="4"/>
        <end position="58"/>
    </location>
</feature>
<keyword evidence="3 8" id="KW-0808">Transferase</keyword>
<dbReference type="PANTHER" id="PTHR23416:SF23">
    <property type="entry name" value="ACETYLTRANSFERASE C18B11.09C-RELATED"/>
    <property type="match status" value="1"/>
</dbReference>
<evidence type="ECO:0000256" key="3">
    <source>
        <dbReference type="ARBA" id="ARBA00022679"/>
    </source>
</evidence>
<evidence type="ECO:0000256" key="5">
    <source>
        <dbReference type="ARBA" id="ARBA00055587"/>
    </source>
</evidence>
<reference evidence="8 9" key="1">
    <citation type="submission" date="2017-08" db="EMBL/GenBank/DDBJ databases">
        <title>Draft Genome Sequence of Hafnia alvei CITHA-6 Isolated from Raw Bovine Milk.</title>
        <authorList>
            <person name="Culligan E.P."/>
            <person name="Mcsweeney A."/>
            <person name="O'Doherty C."/>
            <person name="Gleeson E."/>
            <person name="O'Riordan D."/>
            <person name="Sleator R.D."/>
        </authorList>
    </citation>
    <scope>NUCLEOTIDE SEQUENCE [LARGE SCALE GENOMIC DNA]</scope>
    <source>
        <strain evidence="8 9">CITHA-6</strain>
    </source>
</reference>
<dbReference type="KEGG" id="hpar:AL518_11565"/>
<dbReference type="RefSeq" id="WP_008814012.1">
    <property type="nucleotide sequence ID" value="NZ_CAUEKQ010000028.1"/>
</dbReference>
<protein>
    <recommendedName>
        <fullName evidence="6">Nodulation protein L</fullName>
    </recommendedName>
</protein>
<comment type="caution">
    <text evidence="8">The sequence shown here is derived from an EMBL/GenBank/DDBJ whole genome shotgun (WGS) entry which is preliminary data.</text>
</comment>
<dbReference type="InterPro" id="IPR011004">
    <property type="entry name" value="Trimer_LpxA-like_sf"/>
</dbReference>
<dbReference type="PANTHER" id="PTHR23416">
    <property type="entry name" value="SIALIC ACID SYNTHASE-RELATED"/>
    <property type="match status" value="1"/>
</dbReference>
<keyword evidence="2" id="KW-0536">Nodulation</keyword>
<dbReference type="SMART" id="SM01266">
    <property type="entry name" value="Mac"/>
    <property type="match status" value="1"/>
</dbReference>
<dbReference type="OrthoDB" id="9815592at2"/>
<evidence type="ECO:0000256" key="6">
    <source>
        <dbReference type="ARBA" id="ARBA00067695"/>
    </source>
</evidence>
<dbReference type="GO" id="GO:0008374">
    <property type="term" value="F:O-acyltransferase activity"/>
    <property type="evidence" value="ECO:0007669"/>
    <property type="project" value="TreeGrafter"/>
</dbReference>
<keyword evidence="4" id="KW-0012">Acyltransferase</keyword>
<keyword evidence="9" id="KW-1185">Reference proteome</keyword>
<gene>
    <name evidence="8" type="ORF">CJD50_05685</name>
</gene>
<comment type="similarity">
    <text evidence="1">Belongs to the transferase hexapeptide repeat family.</text>
</comment>
<dbReference type="Gene3D" id="2.160.10.10">
    <property type="entry name" value="Hexapeptide repeat proteins"/>
    <property type="match status" value="1"/>
</dbReference>
<name>A0A2A2ME92_9GAMM</name>